<dbReference type="GO" id="GO:0045892">
    <property type="term" value="P:negative regulation of DNA-templated transcription"/>
    <property type="evidence" value="ECO:0007669"/>
    <property type="project" value="InterPro"/>
</dbReference>
<keyword evidence="3" id="KW-0238">DNA-binding</keyword>
<evidence type="ECO:0000313" key="6">
    <source>
        <dbReference type="Proteomes" id="UP000515703"/>
    </source>
</evidence>
<sequence length="107" mass="12521">MREKLTDAELNIMNVLWKHNGRLSAARIFDEIVCQTGWHRNTVYTHINKCIKRGAIERYGTRFMCKALVNREEVQKREISDLVIKLFEGSYENFIVTAVKAQKSFAK</sequence>
<name>A0A7I8DMA2_9FIRM</name>
<proteinExistence type="inferred from homology"/>
<dbReference type="Pfam" id="PF03965">
    <property type="entry name" value="Penicillinase_R"/>
    <property type="match status" value="1"/>
</dbReference>
<dbReference type="Gene3D" id="1.10.10.10">
    <property type="entry name" value="Winged helix-like DNA-binding domain superfamily/Winged helix DNA-binding domain"/>
    <property type="match status" value="1"/>
</dbReference>
<dbReference type="InterPro" id="IPR005650">
    <property type="entry name" value="BlaI_family"/>
</dbReference>
<dbReference type="EMBL" id="AP023368">
    <property type="protein sequence ID" value="BCJ98454.1"/>
    <property type="molecule type" value="Genomic_DNA"/>
</dbReference>
<evidence type="ECO:0000256" key="2">
    <source>
        <dbReference type="ARBA" id="ARBA00023015"/>
    </source>
</evidence>
<evidence type="ECO:0000313" key="5">
    <source>
        <dbReference type="EMBL" id="BCJ98454.1"/>
    </source>
</evidence>
<comment type="similarity">
    <text evidence="1">Belongs to the BlaI transcriptional regulatory family.</text>
</comment>
<dbReference type="SUPFAM" id="SSF46785">
    <property type="entry name" value="Winged helix' DNA-binding domain"/>
    <property type="match status" value="1"/>
</dbReference>
<accession>A0A7I8DMA2</accession>
<keyword evidence="4" id="KW-0804">Transcription</keyword>
<reference evidence="5 6" key="1">
    <citation type="submission" date="2020-08" db="EMBL/GenBank/DDBJ databases">
        <title>Draft genome sequencing of an Anaerocolumna strain isolated from anoxic soil subjected to BSD treatment.</title>
        <authorList>
            <person name="Uek A."/>
            <person name="Tonouchi A."/>
        </authorList>
    </citation>
    <scope>NUCLEOTIDE SEQUENCE [LARGE SCALE GENOMIC DNA]</scope>
    <source>
        <strain evidence="5 6">CTTW</strain>
    </source>
</reference>
<dbReference type="Proteomes" id="UP000515703">
    <property type="component" value="Chromosome"/>
</dbReference>
<dbReference type="InterPro" id="IPR036390">
    <property type="entry name" value="WH_DNA-bd_sf"/>
</dbReference>
<protein>
    <recommendedName>
        <fullName evidence="7">Penicillinase repressor</fullName>
    </recommendedName>
</protein>
<evidence type="ECO:0008006" key="7">
    <source>
        <dbReference type="Google" id="ProtNLM"/>
    </source>
</evidence>
<keyword evidence="2" id="KW-0805">Transcription regulation</keyword>
<keyword evidence="6" id="KW-1185">Reference proteome</keyword>
<dbReference type="AlphaFoldDB" id="A0A7I8DMA2"/>
<gene>
    <name evidence="5" type="ORF">bsdcttw_14950</name>
</gene>
<reference evidence="5 6" key="2">
    <citation type="submission" date="2020-08" db="EMBL/GenBank/DDBJ databases">
        <authorList>
            <person name="Ueki A."/>
            <person name="Tonouchi A."/>
        </authorList>
    </citation>
    <scope>NUCLEOTIDE SEQUENCE [LARGE SCALE GENOMIC DNA]</scope>
    <source>
        <strain evidence="5 6">CTTW</strain>
    </source>
</reference>
<evidence type="ECO:0000256" key="3">
    <source>
        <dbReference type="ARBA" id="ARBA00023125"/>
    </source>
</evidence>
<dbReference type="RefSeq" id="WP_185258784.1">
    <property type="nucleotide sequence ID" value="NZ_AP023368.1"/>
</dbReference>
<dbReference type="InterPro" id="IPR036388">
    <property type="entry name" value="WH-like_DNA-bd_sf"/>
</dbReference>
<evidence type="ECO:0000256" key="1">
    <source>
        <dbReference type="ARBA" id="ARBA00011046"/>
    </source>
</evidence>
<organism evidence="5 6">
    <name type="scientific">Anaerocolumna chitinilytica</name>
    <dbReference type="NCBI Taxonomy" id="1727145"/>
    <lineage>
        <taxon>Bacteria</taxon>
        <taxon>Bacillati</taxon>
        <taxon>Bacillota</taxon>
        <taxon>Clostridia</taxon>
        <taxon>Lachnospirales</taxon>
        <taxon>Lachnospiraceae</taxon>
        <taxon>Anaerocolumna</taxon>
    </lineage>
</organism>
<dbReference type="KEGG" id="acht:bsdcttw_14950"/>
<dbReference type="GO" id="GO:0003677">
    <property type="term" value="F:DNA binding"/>
    <property type="evidence" value="ECO:0007669"/>
    <property type="project" value="UniProtKB-KW"/>
</dbReference>
<evidence type="ECO:0000256" key="4">
    <source>
        <dbReference type="ARBA" id="ARBA00023163"/>
    </source>
</evidence>